<proteinExistence type="predicted"/>
<evidence type="ECO:0008006" key="3">
    <source>
        <dbReference type="Google" id="ProtNLM"/>
    </source>
</evidence>
<gene>
    <name evidence="1" type="ORF">ACFFGH_17710</name>
</gene>
<accession>A0ABV6RUU8</accession>
<dbReference type="RefSeq" id="WP_386670672.1">
    <property type="nucleotide sequence ID" value="NZ_JBHLTG010000004.1"/>
</dbReference>
<reference evidence="1 2" key="1">
    <citation type="submission" date="2024-09" db="EMBL/GenBank/DDBJ databases">
        <authorList>
            <person name="Sun Q."/>
            <person name="Mori K."/>
        </authorList>
    </citation>
    <scope>NUCLEOTIDE SEQUENCE [LARGE SCALE GENOMIC DNA]</scope>
    <source>
        <strain evidence="1 2">KCTC 23076</strain>
    </source>
</reference>
<name>A0ABV6RUU8_9GAMM</name>
<comment type="caution">
    <text evidence="1">The sequence shown here is derived from an EMBL/GenBank/DDBJ whole genome shotgun (WGS) entry which is preliminary data.</text>
</comment>
<evidence type="ECO:0000313" key="1">
    <source>
        <dbReference type="EMBL" id="MFC0679678.1"/>
    </source>
</evidence>
<keyword evidence="2" id="KW-1185">Reference proteome</keyword>
<sequence length="102" mass="11951">MHLIQLFLPVYDNNHQPFSRSQFDTVRTELADTFGGVTAFTRSPAAGLWEDDDGDVCRDDVVLIEVMADMLDRQWWSDYRRTLEQRFQQEEVLIRASAVERL</sequence>
<organism evidence="1 2">
    <name type="scientific">Lysobacter korlensis</name>
    <dbReference type="NCBI Taxonomy" id="553636"/>
    <lineage>
        <taxon>Bacteria</taxon>
        <taxon>Pseudomonadati</taxon>
        <taxon>Pseudomonadota</taxon>
        <taxon>Gammaproteobacteria</taxon>
        <taxon>Lysobacterales</taxon>
        <taxon>Lysobacteraceae</taxon>
        <taxon>Lysobacter</taxon>
    </lineage>
</organism>
<protein>
    <recommendedName>
        <fullName evidence="3">DUF1330 domain-containing protein</fullName>
    </recommendedName>
</protein>
<dbReference type="EMBL" id="JBHLTG010000004">
    <property type="protein sequence ID" value="MFC0679678.1"/>
    <property type="molecule type" value="Genomic_DNA"/>
</dbReference>
<dbReference type="Proteomes" id="UP001589896">
    <property type="component" value="Unassembled WGS sequence"/>
</dbReference>
<evidence type="ECO:0000313" key="2">
    <source>
        <dbReference type="Proteomes" id="UP001589896"/>
    </source>
</evidence>